<sequence>MAKRKAETVAIGRPKRLKTSTQTAAPRGKNSTPQPDVSKPAATGADKPDKKFNNWLKQMKKRHRKQVHKARDGQQVVLQWNDKRKEVIEKLRGKGLLKADEEGDFSWPADIPSSKYDGSANPAKASSETEDEDTLVAKTGNGERVASSNALEFGHDSADELAVQVLPKDKKVDETPAGEHGRVLWSGNVVARLADITGGENTRPELVLKLNIQICQEPAQTD</sequence>
<evidence type="ECO:0000313" key="3">
    <source>
        <dbReference type="Proteomes" id="UP000799770"/>
    </source>
</evidence>
<reference evidence="2" key="1">
    <citation type="journal article" date="2020" name="Stud. Mycol.">
        <title>101 Dothideomycetes genomes: a test case for predicting lifestyles and emergence of pathogens.</title>
        <authorList>
            <person name="Haridas S."/>
            <person name="Albert R."/>
            <person name="Binder M."/>
            <person name="Bloem J."/>
            <person name="Labutti K."/>
            <person name="Salamov A."/>
            <person name="Andreopoulos B."/>
            <person name="Baker S."/>
            <person name="Barry K."/>
            <person name="Bills G."/>
            <person name="Bluhm B."/>
            <person name="Cannon C."/>
            <person name="Castanera R."/>
            <person name="Culley D."/>
            <person name="Daum C."/>
            <person name="Ezra D."/>
            <person name="Gonzalez J."/>
            <person name="Henrissat B."/>
            <person name="Kuo A."/>
            <person name="Liang C."/>
            <person name="Lipzen A."/>
            <person name="Lutzoni F."/>
            <person name="Magnuson J."/>
            <person name="Mondo S."/>
            <person name="Nolan M."/>
            <person name="Ohm R."/>
            <person name="Pangilinan J."/>
            <person name="Park H.-J."/>
            <person name="Ramirez L."/>
            <person name="Alfaro M."/>
            <person name="Sun H."/>
            <person name="Tritt A."/>
            <person name="Yoshinaga Y."/>
            <person name="Zwiers L.-H."/>
            <person name="Turgeon B."/>
            <person name="Goodwin S."/>
            <person name="Spatafora J."/>
            <person name="Crous P."/>
            <person name="Grigoriev I."/>
        </authorList>
    </citation>
    <scope>NUCLEOTIDE SEQUENCE</scope>
    <source>
        <strain evidence="2">CBS 627.86</strain>
    </source>
</reference>
<protein>
    <submittedName>
        <fullName evidence="2">Uncharacterized protein</fullName>
    </submittedName>
</protein>
<feature type="region of interest" description="Disordered" evidence="1">
    <location>
        <begin position="101"/>
        <end position="134"/>
    </location>
</feature>
<dbReference type="EMBL" id="ML977312">
    <property type="protein sequence ID" value="KAF2121542.1"/>
    <property type="molecule type" value="Genomic_DNA"/>
</dbReference>
<feature type="compositionally biased region" description="Polar residues" evidence="1">
    <location>
        <begin position="19"/>
        <end position="35"/>
    </location>
</feature>
<name>A0A6A5ZPE6_9PLEO</name>
<keyword evidence="3" id="KW-1185">Reference proteome</keyword>
<accession>A0A6A5ZPE6</accession>
<dbReference type="Proteomes" id="UP000799770">
    <property type="component" value="Unassembled WGS sequence"/>
</dbReference>
<evidence type="ECO:0000256" key="1">
    <source>
        <dbReference type="SAM" id="MobiDB-lite"/>
    </source>
</evidence>
<gene>
    <name evidence="2" type="ORF">BDV96DRAFT_640931</name>
</gene>
<proteinExistence type="predicted"/>
<organism evidence="2 3">
    <name type="scientific">Lophiotrema nucula</name>
    <dbReference type="NCBI Taxonomy" id="690887"/>
    <lineage>
        <taxon>Eukaryota</taxon>
        <taxon>Fungi</taxon>
        <taxon>Dikarya</taxon>
        <taxon>Ascomycota</taxon>
        <taxon>Pezizomycotina</taxon>
        <taxon>Dothideomycetes</taxon>
        <taxon>Pleosporomycetidae</taxon>
        <taxon>Pleosporales</taxon>
        <taxon>Lophiotremataceae</taxon>
        <taxon>Lophiotrema</taxon>
    </lineage>
</organism>
<evidence type="ECO:0000313" key="2">
    <source>
        <dbReference type="EMBL" id="KAF2121542.1"/>
    </source>
</evidence>
<dbReference type="AlphaFoldDB" id="A0A6A5ZPE6"/>
<feature type="region of interest" description="Disordered" evidence="1">
    <location>
        <begin position="1"/>
        <end position="52"/>
    </location>
</feature>